<sequence>MMARTRGGISIMGTKARETDMIWEISVACIAAVFAVVAVFLARVLRAAERSMRQAAETLNVMQNTVADLSSDVKRLVHQANDLAADAQRQLKLLEPVLEAVHLAGEAWGETALTAKQVSAALAGLLRSRSKTAKASAAAASSAKAAEPEQRRAGDASAASPATGSANDRALGQADPSMSEKGTDDGSEAGWVKWADLAAEIWRKYRS</sequence>
<dbReference type="Pfam" id="PF06103">
    <property type="entry name" value="DUF948"/>
    <property type="match status" value="1"/>
</dbReference>
<keyword evidence="2" id="KW-0812">Transmembrane</keyword>
<comment type="caution">
    <text evidence="3">The sequence shown here is derived from an EMBL/GenBank/DDBJ whole genome shotgun (WGS) entry which is preliminary data.</text>
</comment>
<evidence type="ECO:0000313" key="3">
    <source>
        <dbReference type="EMBL" id="MUG25153.1"/>
    </source>
</evidence>
<accession>A0A6N8F2Q9</accession>
<dbReference type="AlphaFoldDB" id="A0A6N8F2Q9"/>
<dbReference type="PANTHER" id="PTHR40070">
    <property type="entry name" value="UPF0478 PROTEIN YTXG"/>
    <property type="match status" value="1"/>
</dbReference>
<gene>
    <name evidence="3" type="ORF">GNQ08_22560</name>
</gene>
<evidence type="ECO:0000256" key="2">
    <source>
        <dbReference type="SAM" id="Phobius"/>
    </source>
</evidence>
<feature type="transmembrane region" description="Helical" evidence="2">
    <location>
        <begin position="21"/>
        <end position="45"/>
    </location>
</feature>
<dbReference type="PANTHER" id="PTHR40070:SF1">
    <property type="entry name" value="UPF0478 PROTEIN YTXG"/>
    <property type="match status" value="1"/>
</dbReference>
<name>A0A6N8F2Q9_PAEMA</name>
<feature type="region of interest" description="Disordered" evidence="1">
    <location>
        <begin position="139"/>
        <end position="189"/>
    </location>
</feature>
<organism evidence="3 4">
    <name type="scientific">Paenibacillus macerans</name>
    <name type="common">Bacillus macerans</name>
    <dbReference type="NCBI Taxonomy" id="44252"/>
    <lineage>
        <taxon>Bacteria</taxon>
        <taxon>Bacillati</taxon>
        <taxon>Bacillota</taxon>
        <taxon>Bacilli</taxon>
        <taxon>Bacillales</taxon>
        <taxon>Paenibacillaceae</taxon>
        <taxon>Paenibacillus</taxon>
    </lineage>
</organism>
<reference evidence="3 4" key="1">
    <citation type="submission" date="2019-11" db="EMBL/GenBank/DDBJ databases">
        <title>Draft genome sequences of five Paenibacillus species of dairy origin.</title>
        <authorList>
            <person name="Olajide A.M."/>
            <person name="Chen S."/>
            <person name="Lapointe G."/>
        </authorList>
    </citation>
    <scope>NUCLEOTIDE SEQUENCE [LARGE SCALE GENOMIC DNA]</scope>
    <source>
        <strain evidence="3 4">3CT49</strain>
    </source>
</reference>
<dbReference type="RefSeq" id="WP_082207672.1">
    <property type="nucleotide sequence ID" value="NZ_JARLLF010000155.1"/>
</dbReference>
<evidence type="ECO:0000256" key="1">
    <source>
        <dbReference type="SAM" id="MobiDB-lite"/>
    </source>
</evidence>
<dbReference type="Proteomes" id="UP000442469">
    <property type="component" value="Unassembled WGS sequence"/>
</dbReference>
<keyword evidence="2" id="KW-1133">Transmembrane helix</keyword>
<dbReference type="OrthoDB" id="22069at2"/>
<dbReference type="InterPro" id="IPR009293">
    <property type="entry name" value="UPF0478"/>
</dbReference>
<dbReference type="EMBL" id="WNZZ01000021">
    <property type="protein sequence ID" value="MUG25153.1"/>
    <property type="molecule type" value="Genomic_DNA"/>
</dbReference>
<evidence type="ECO:0000313" key="4">
    <source>
        <dbReference type="Proteomes" id="UP000442469"/>
    </source>
</evidence>
<proteinExistence type="predicted"/>
<protein>
    <submittedName>
        <fullName evidence="3">DUF948 domain-containing protein</fullName>
    </submittedName>
</protein>
<keyword evidence="2" id="KW-0472">Membrane</keyword>